<dbReference type="AlphaFoldDB" id="A0AAN7VAJ1"/>
<comment type="subunit">
    <text evidence="10">Thyroid receptor interacting proteins (TRIPs) specifically interact with the ligand binding domain of the thyroid receptor (TR). Requires the presence of thyroid hormone for its interaction. Interacts with NUFIP1. Interacts (via HIT-type zinc finger) with the RUVBL1/RUVBL2 complex in the presence of ADP.</text>
</comment>
<dbReference type="PANTHER" id="PTHR13483:SF11">
    <property type="entry name" value="ZINC FINGER HIT DOMAIN-CONTAINING PROTEIN 3"/>
    <property type="match status" value="1"/>
</dbReference>
<comment type="caution">
    <text evidence="13">The sequence shown here is derived from an EMBL/GenBank/DDBJ whole genome shotgun (WGS) entry which is preliminary data.</text>
</comment>
<evidence type="ECO:0000256" key="2">
    <source>
        <dbReference type="ARBA" id="ARBA00004496"/>
    </source>
</evidence>
<dbReference type="InterPro" id="IPR048371">
    <property type="entry name" value="ZNHIT3_C"/>
</dbReference>
<evidence type="ECO:0000313" key="14">
    <source>
        <dbReference type="Proteomes" id="UP001329430"/>
    </source>
</evidence>
<evidence type="ECO:0000256" key="6">
    <source>
        <dbReference type="ARBA" id="ARBA00022723"/>
    </source>
</evidence>
<evidence type="ECO:0000256" key="3">
    <source>
        <dbReference type="ARBA" id="ARBA00021568"/>
    </source>
</evidence>
<dbReference type="GO" id="GO:0005634">
    <property type="term" value="C:nucleus"/>
    <property type="evidence" value="ECO:0007669"/>
    <property type="project" value="UniProtKB-SubCell"/>
</dbReference>
<dbReference type="SUPFAM" id="SSF144232">
    <property type="entry name" value="HIT/MYND zinc finger-like"/>
    <property type="match status" value="1"/>
</dbReference>
<evidence type="ECO:0000256" key="11">
    <source>
        <dbReference type="PROSITE-ProRule" id="PRU00453"/>
    </source>
</evidence>
<evidence type="ECO:0000256" key="1">
    <source>
        <dbReference type="ARBA" id="ARBA00004123"/>
    </source>
</evidence>
<dbReference type="InterPro" id="IPR007529">
    <property type="entry name" value="Znf_HIT"/>
</dbReference>
<keyword evidence="5" id="KW-0597">Phosphoprotein</keyword>
<dbReference type="GO" id="GO:0000492">
    <property type="term" value="P:box C/D snoRNP assembly"/>
    <property type="evidence" value="ECO:0007669"/>
    <property type="project" value="TreeGrafter"/>
</dbReference>
<dbReference type="InterPro" id="IPR051639">
    <property type="entry name" value="BCD1"/>
</dbReference>
<dbReference type="PROSITE" id="PS51083">
    <property type="entry name" value="ZF_HIT"/>
    <property type="match status" value="1"/>
</dbReference>
<feature type="domain" description="HIT-type" evidence="12">
    <location>
        <begin position="4"/>
        <end position="37"/>
    </location>
</feature>
<sequence>MKACIICKTEEGKYKCPTCLVYYCSVSCCNKHRNTKCTLTKRKEDEIVTDNNKYEFRTRDTIPHKKLKMLEEDKSLKNLLSNPHLRSLLKTVDKSEQPETIMQKAMLEPIFVEFADACLKVVEPEESTDN</sequence>
<evidence type="ECO:0000256" key="10">
    <source>
        <dbReference type="ARBA" id="ARBA00046946"/>
    </source>
</evidence>
<dbReference type="Pfam" id="PF21373">
    <property type="entry name" value="ZNHIT3_C"/>
    <property type="match status" value="1"/>
</dbReference>
<dbReference type="GO" id="GO:0000463">
    <property type="term" value="P:maturation of LSU-rRNA from tricistronic rRNA transcript (SSU-rRNA, 5.8S rRNA, LSU-rRNA)"/>
    <property type="evidence" value="ECO:0007669"/>
    <property type="project" value="TreeGrafter"/>
</dbReference>
<evidence type="ECO:0000256" key="5">
    <source>
        <dbReference type="ARBA" id="ARBA00022553"/>
    </source>
</evidence>
<reference evidence="13 14" key="1">
    <citation type="journal article" date="2024" name="Insects">
        <title>An Improved Chromosome-Level Genome Assembly of the Firefly Pyrocoelia pectoralis.</title>
        <authorList>
            <person name="Fu X."/>
            <person name="Meyer-Rochow V.B."/>
            <person name="Ballantyne L."/>
            <person name="Zhu X."/>
        </authorList>
    </citation>
    <scope>NUCLEOTIDE SEQUENCE [LARGE SCALE GENOMIC DNA]</scope>
    <source>
        <strain evidence="13">XCY_ONT2</strain>
    </source>
</reference>
<dbReference type="Proteomes" id="UP001329430">
    <property type="component" value="Chromosome 7"/>
</dbReference>
<dbReference type="Gene3D" id="3.30.60.190">
    <property type="match status" value="1"/>
</dbReference>
<dbReference type="GO" id="GO:0048254">
    <property type="term" value="P:snoRNA localization"/>
    <property type="evidence" value="ECO:0007669"/>
    <property type="project" value="TreeGrafter"/>
</dbReference>
<dbReference type="CDD" id="cd23024">
    <property type="entry name" value="zf-HIT_ZNHIT2-3"/>
    <property type="match status" value="1"/>
</dbReference>
<keyword evidence="6" id="KW-0479">Metal-binding</keyword>
<dbReference type="GO" id="GO:0008270">
    <property type="term" value="F:zinc ion binding"/>
    <property type="evidence" value="ECO:0007669"/>
    <property type="project" value="UniProtKB-UniRule"/>
</dbReference>
<gene>
    <name evidence="13" type="ORF">RI129_010068</name>
</gene>
<protein>
    <recommendedName>
        <fullName evidence="3">Zinc finger HIT domain-containing protein 3</fullName>
    </recommendedName>
</protein>
<evidence type="ECO:0000313" key="13">
    <source>
        <dbReference type="EMBL" id="KAK5641521.1"/>
    </source>
</evidence>
<proteinExistence type="predicted"/>
<evidence type="ECO:0000256" key="9">
    <source>
        <dbReference type="ARBA" id="ARBA00023242"/>
    </source>
</evidence>
<keyword evidence="14" id="KW-1185">Reference proteome</keyword>
<dbReference type="EMBL" id="JAVRBK010000007">
    <property type="protein sequence ID" value="KAK5641521.1"/>
    <property type="molecule type" value="Genomic_DNA"/>
</dbReference>
<dbReference type="Pfam" id="PF04438">
    <property type="entry name" value="zf-HIT"/>
    <property type="match status" value="1"/>
</dbReference>
<evidence type="ECO:0000256" key="4">
    <source>
        <dbReference type="ARBA" id="ARBA00022490"/>
    </source>
</evidence>
<accession>A0AAN7VAJ1</accession>
<dbReference type="PANTHER" id="PTHR13483">
    <property type="entry name" value="BOX C_D SNORNA PROTEIN 1-RELATED"/>
    <property type="match status" value="1"/>
</dbReference>
<evidence type="ECO:0000256" key="7">
    <source>
        <dbReference type="ARBA" id="ARBA00022771"/>
    </source>
</evidence>
<evidence type="ECO:0000259" key="12">
    <source>
        <dbReference type="PROSITE" id="PS51083"/>
    </source>
</evidence>
<dbReference type="GO" id="GO:0005737">
    <property type="term" value="C:cytoplasm"/>
    <property type="evidence" value="ECO:0007669"/>
    <property type="project" value="UniProtKB-SubCell"/>
</dbReference>
<keyword evidence="4" id="KW-0963">Cytoplasm</keyword>
<keyword evidence="7 11" id="KW-0863">Zinc-finger</keyword>
<comment type="subcellular location">
    <subcellularLocation>
        <location evidence="2">Cytoplasm</location>
    </subcellularLocation>
    <subcellularLocation>
        <location evidence="1">Nucleus</location>
    </subcellularLocation>
</comment>
<evidence type="ECO:0000256" key="8">
    <source>
        <dbReference type="ARBA" id="ARBA00022833"/>
    </source>
</evidence>
<keyword evidence="8" id="KW-0862">Zinc</keyword>
<dbReference type="GO" id="GO:0070761">
    <property type="term" value="C:pre-snoRNP complex"/>
    <property type="evidence" value="ECO:0007669"/>
    <property type="project" value="TreeGrafter"/>
</dbReference>
<name>A0AAN7VAJ1_9COLE</name>
<organism evidence="13 14">
    <name type="scientific">Pyrocoelia pectoralis</name>
    <dbReference type="NCBI Taxonomy" id="417401"/>
    <lineage>
        <taxon>Eukaryota</taxon>
        <taxon>Metazoa</taxon>
        <taxon>Ecdysozoa</taxon>
        <taxon>Arthropoda</taxon>
        <taxon>Hexapoda</taxon>
        <taxon>Insecta</taxon>
        <taxon>Pterygota</taxon>
        <taxon>Neoptera</taxon>
        <taxon>Endopterygota</taxon>
        <taxon>Coleoptera</taxon>
        <taxon>Polyphaga</taxon>
        <taxon>Elateriformia</taxon>
        <taxon>Elateroidea</taxon>
        <taxon>Lampyridae</taxon>
        <taxon>Lampyrinae</taxon>
        <taxon>Pyrocoelia</taxon>
    </lineage>
</organism>
<keyword evidence="9" id="KW-0539">Nucleus</keyword>